<name>A0A2K1IZ23_PHYPA</name>
<dbReference type="EMBL" id="ABEU02000019">
    <property type="protein sequence ID" value="PNR34525.1"/>
    <property type="molecule type" value="Genomic_DNA"/>
</dbReference>
<sequence length="251" mass="28735">MNQCVRCLPIALELGISDAHTSICSIFESSIVLKLRSKGILHVQCALNIERNKSGRCLKSHLLEVLSSEWLKALCSWCAILSYRLQNLEAAARSYLLYNSETASSIRSRYSRWISPRYIIYVLCTDEREEVPKRETSSRRPGETCNLVVFQFQLLCFWMRNRCLLQDVGRRGGLGPESHVEDEIAFPTFRPRAAARTFMKLASVLRNFPRRQLTPFPDLCTGIDAGWQFSMIKTATHVVVQSFMYIVCDVN</sequence>
<dbReference type="Gramene" id="Pp3c19_19829V3.1">
    <property type="protein sequence ID" value="Pp3c19_19829V3.1"/>
    <property type="gene ID" value="Pp3c19_19829"/>
</dbReference>
<dbReference type="RefSeq" id="XP_024356787.1">
    <property type="nucleotide sequence ID" value="XM_024501019.2"/>
</dbReference>
<evidence type="ECO:0000313" key="3">
    <source>
        <dbReference type="Proteomes" id="UP000006727"/>
    </source>
</evidence>
<proteinExistence type="predicted"/>
<reference evidence="1 3" key="1">
    <citation type="journal article" date="2008" name="Science">
        <title>The Physcomitrella genome reveals evolutionary insights into the conquest of land by plants.</title>
        <authorList>
            <person name="Rensing S."/>
            <person name="Lang D."/>
            <person name="Zimmer A."/>
            <person name="Terry A."/>
            <person name="Salamov A."/>
            <person name="Shapiro H."/>
            <person name="Nishiyama T."/>
            <person name="Perroud P.-F."/>
            <person name="Lindquist E."/>
            <person name="Kamisugi Y."/>
            <person name="Tanahashi T."/>
            <person name="Sakakibara K."/>
            <person name="Fujita T."/>
            <person name="Oishi K."/>
            <person name="Shin-I T."/>
            <person name="Kuroki Y."/>
            <person name="Toyoda A."/>
            <person name="Suzuki Y."/>
            <person name="Hashimoto A."/>
            <person name="Yamaguchi K."/>
            <person name="Sugano A."/>
            <person name="Kohara Y."/>
            <person name="Fujiyama A."/>
            <person name="Anterola A."/>
            <person name="Aoki S."/>
            <person name="Ashton N."/>
            <person name="Barbazuk W.B."/>
            <person name="Barker E."/>
            <person name="Bennetzen J."/>
            <person name="Bezanilla M."/>
            <person name="Blankenship R."/>
            <person name="Cho S.H."/>
            <person name="Dutcher S."/>
            <person name="Estelle M."/>
            <person name="Fawcett J.A."/>
            <person name="Gundlach H."/>
            <person name="Hanada K."/>
            <person name="Heyl A."/>
            <person name="Hicks K.A."/>
            <person name="Hugh J."/>
            <person name="Lohr M."/>
            <person name="Mayer K."/>
            <person name="Melkozernov A."/>
            <person name="Murata T."/>
            <person name="Nelson D."/>
            <person name="Pils B."/>
            <person name="Prigge M."/>
            <person name="Reiss B."/>
            <person name="Renner T."/>
            <person name="Rombauts S."/>
            <person name="Rushton P."/>
            <person name="Sanderfoot A."/>
            <person name="Schween G."/>
            <person name="Shiu S.-H."/>
            <person name="Stueber K."/>
            <person name="Theodoulou F.L."/>
            <person name="Tu H."/>
            <person name="Van de Peer Y."/>
            <person name="Verrier P.J."/>
            <person name="Waters E."/>
            <person name="Wood A."/>
            <person name="Yang L."/>
            <person name="Cove D."/>
            <person name="Cuming A."/>
            <person name="Hasebe M."/>
            <person name="Lucas S."/>
            <person name="Mishler D.B."/>
            <person name="Reski R."/>
            <person name="Grigoriev I."/>
            <person name="Quatrano R.S."/>
            <person name="Boore J.L."/>
        </authorList>
    </citation>
    <scope>NUCLEOTIDE SEQUENCE [LARGE SCALE GENOMIC DNA]</scope>
    <source>
        <strain evidence="2 3">cv. Gransden 2004</strain>
    </source>
</reference>
<dbReference type="AlphaFoldDB" id="A0A2K1IZ23"/>
<reference evidence="1 3" key="2">
    <citation type="journal article" date="2018" name="Plant J.">
        <title>The Physcomitrella patens chromosome-scale assembly reveals moss genome structure and evolution.</title>
        <authorList>
            <person name="Lang D."/>
            <person name="Ullrich K.K."/>
            <person name="Murat F."/>
            <person name="Fuchs J."/>
            <person name="Jenkins J."/>
            <person name="Haas F.B."/>
            <person name="Piednoel M."/>
            <person name="Gundlach H."/>
            <person name="Van Bel M."/>
            <person name="Meyberg R."/>
            <person name="Vives C."/>
            <person name="Morata J."/>
            <person name="Symeonidi A."/>
            <person name="Hiss M."/>
            <person name="Muchero W."/>
            <person name="Kamisugi Y."/>
            <person name="Saleh O."/>
            <person name="Blanc G."/>
            <person name="Decker E.L."/>
            <person name="van Gessel N."/>
            <person name="Grimwood J."/>
            <person name="Hayes R.D."/>
            <person name="Graham S.W."/>
            <person name="Gunter L.E."/>
            <person name="McDaniel S.F."/>
            <person name="Hoernstein S.N.W."/>
            <person name="Larsson A."/>
            <person name="Li F.W."/>
            <person name="Perroud P.F."/>
            <person name="Phillips J."/>
            <person name="Ranjan P."/>
            <person name="Rokshar D.S."/>
            <person name="Rothfels C.J."/>
            <person name="Schneider L."/>
            <person name="Shu S."/>
            <person name="Stevenson D.W."/>
            <person name="Thummler F."/>
            <person name="Tillich M."/>
            <person name="Villarreal Aguilar J.C."/>
            <person name="Widiez T."/>
            <person name="Wong G.K."/>
            <person name="Wymore A."/>
            <person name="Zhang Y."/>
            <person name="Zimmer A.D."/>
            <person name="Quatrano R.S."/>
            <person name="Mayer K.F.X."/>
            <person name="Goodstein D."/>
            <person name="Casacuberta J.M."/>
            <person name="Vandepoele K."/>
            <person name="Reski R."/>
            <person name="Cuming A.C."/>
            <person name="Tuskan G.A."/>
            <person name="Maumus F."/>
            <person name="Salse J."/>
            <person name="Schmutz J."/>
            <person name="Rensing S.A."/>
        </authorList>
    </citation>
    <scope>NUCLEOTIDE SEQUENCE [LARGE SCALE GENOMIC DNA]</scope>
    <source>
        <strain evidence="2 3">cv. Gransden 2004</strain>
    </source>
</reference>
<evidence type="ECO:0000313" key="1">
    <source>
        <dbReference type="EMBL" id="PNR34525.1"/>
    </source>
</evidence>
<accession>A0A2K1IZ23</accession>
<gene>
    <name evidence="2" type="primary">LOC112272857</name>
    <name evidence="1" type="ORF">PHYPA_024342</name>
</gene>
<dbReference type="GeneID" id="112272857"/>
<evidence type="ECO:0000313" key="2">
    <source>
        <dbReference type="EnsemblPlants" id="Pp3c19_19829V3.1"/>
    </source>
</evidence>
<dbReference type="Proteomes" id="UP000006727">
    <property type="component" value="Chromosome 19"/>
</dbReference>
<organism evidence="1">
    <name type="scientific">Physcomitrium patens</name>
    <name type="common">Spreading-leaved earth moss</name>
    <name type="synonym">Physcomitrella patens</name>
    <dbReference type="NCBI Taxonomy" id="3218"/>
    <lineage>
        <taxon>Eukaryota</taxon>
        <taxon>Viridiplantae</taxon>
        <taxon>Streptophyta</taxon>
        <taxon>Embryophyta</taxon>
        <taxon>Bryophyta</taxon>
        <taxon>Bryophytina</taxon>
        <taxon>Bryopsida</taxon>
        <taxon>Funariidae</taxon>
        <taxon>Funariales</taxon>
        <taxon>Funariaceae</taxon>
        <taxon>Physcomitrium</taxon>
    </lineage>
</organism>
<dbReference type="EnsemblPlants" id="Pp3c19_19829V3.1">
    <property type="protein sequence ID" value="Pp3c19_19829V3.1"/>
    <property type="gene ID" value="Pp3c19_19829"/>
</dbReference>
<protein>
    <submittedName>
        <fullName evidence="1 2">Uncharacterized protein</fullName>
    </submittedName>
</protein>
<reference evidence="2" key="3">
    <citation type="submission" date="2020-12" db="UniProtKB">
        <authorList>
            <consortium name="EnsemblPlants"/>
        </authorList>
    </citation>
    <scope>IDENTIFICATION</scope>
</reference>
<dbReference type="PaxDb" id="3218-PP1S519_5V6.2"/>
<keyword evidence="3" id="KW-1185">Reference proteome</keyword>
<dbReference type="KEGG" id="ppp:112272857"/>